<dbReference type="InterPro" id="IPR019887">
    <property type="entry name" value="Tscrpt_reg_AsnC/Lrp_C"/>
</dbReference>
<dbReference type="CDD" id="cd00090">
    <property type="entry name" value="HTH_ARSR"/>
    <property type="match status" value="1"/>
</dbReference>
<dbReference type="RefSeq" id="WP_092207158.1">
    <property type="nucleotide sequence ID" value="NZ_FMUX01000001.1"/>
</dbReference>
<dbReference type="PROSITE" id="PS50956">
    <property type="entry name" value="HTH_ASNC_2"/>
    <property type="match status" value="1"/>
</dbReference>
<dbReference type="InterPro" id="IPR019888">
    <property type="entry name" value="Tscrpt_reg_AsnC-like"/>
</dbReference>
<name>A0A1G5ADS3_9BACT</name>
<dbReference type="Gene3D" id="3.30.70.920">
    <property type="match status" value="1"/>
</dbReference>
<dbReference type="InterPro" id="IPR011991">
    <property type="entry name" value="ArsR-like_HTH"/>
</dbReference>
<dbReference type="GO" id="GO:0005829">
    <property type="term" value="C:cytosol"/>
    <property type="evidence" value="ECO:0007669"/>
    <property type="project" value="TreeGrafter"/>
</dbReference>
<keyword evidence="2" id="KW-0238">DNA-binding</keyword>
<dbReference type="InterPro" id="IPR036390">
    <property type="entry name" value="WH_DNA-bd_sf"/>
</dbReference>
<keyword evidence="6" id="KW-1185">Reference proteome</keyword>
<keyword evidence="3" id="KW-0804">Transcription</keyword>
<dbReference type="InterPro" id="IPR036388">
    <property type="entry name" value="WH-like_DNA-bd_sf"/>
</dbReference>
<accession>A0A1G5ADS3</accession>
<dbReference type="SUPFAM" id="SSF46785">
    <property type="entry name" value="Winged helix' DNA-binding domain"/>
    <property type="match status" value="1"/>
</dbReference>
<dbReference type="Pfam" id="PF01037">
    <property type="entry name" value="AsnC_trans_reg"/>
    <property type="match status" value="1"/>
</dbReference>
<dbReference type="Proteomes" id="UP000198870">
    <property type="component" value="Unassembled WGS sequence"/>
</dbReference>
<dbReference type="EMBL" id="FMUX01000001">
    <property type="protein sequence ID" value="SCX76042.1"/>
    <property type="molecule type" value="Genomic_DNA"/>
</dbReference>
<dbReference type="InterPro" id="IPR011008">
    <property type="entry name" value="Dimeric_a/b-barrel"/>
</dbReference>
<dbReference type="AlphaFoldDB" id="A0A1G5ADS3"/>
<sequence length="145" mass="16263">MDRIDRKILHELRRNAKVTHAELADRVGLSISSCQRRVKGLEERGVITGYQAVINPEALSEGLVIIVGLTLESHTREALHEFQKALAEAPEVKEIYHLAGQFDFFAKVAVKDINAYEDFHLDTLATIPGLERIHSFMVMSTLKGP</sequence>
<dbReference type="Gene3D" id="1.10.10.10">
    <property type="entry name" value="Winged helix-like DNA-binding domain superfamily/Winged helix DNA-binding domain"/>
    <property type="match status" value="1"/>
</dbReference>
<evidence type="ECO:0000259" key="4">
    <source>
        <dbReference type="PROSITE" id="PS50956"/>
    </source>
</evidence>
<dbReference type="InterPro" id="IPR000485">
    <property type="entry name" value="AsnC-type_HTH_dom"/>
</dbReference>
<evidence type="ECO:0000256" key="2">
    <source>
        <dbReference type="ARBA" id="ARBA00023125"/>
    </source>
</evidence>
<organism evidence="5 6">
    <name type="scientific">Desulfoluna spongiiphila</name>
    <dbReference type="NCBI Taxonomy" id="419481"/>
    <lineage>
        <taxon>Bacteria</taxon>
        <taxon>Pseudomonadati</taxon>
        <taxon>Thermodesulfobacteriota</taxon>
        <taxon>Desulfobacteria</taxon>
        <taxon>Desulfobacterales</taxon>
        <taxon>Desulfolunaceae</taxon>
        <taxon>Desulfoluna</taxon>
    </lineage>
</organism>
<reference evidence="5 6" key="1">
    <citation type="submission" date="2016-10" db="EMBL/GenBank/DDBJ databases">
        <authorList>
            <person name="de Groot N.N."/>
        </authorList>
    </citation>
    <scope>NUCLEOTIDE SEQUENCE [LARGE SCALE GENOMIC DNA]</scope>
    <source>
        <strain evidence="5 6">AA1</strain>
    </source>
</reference>
<protein>
    <submittedName>
        <fullName evidence="5">Lrp/AsnC family transcriptional regulator, leucine-responsive regulatory protein</fullName>
    </submittedName>
</protein>
<dbReference type="PANTHER" id="PTHR30154:SF34">
    <property type="entry name" value="TRANSCRIPTIONAL REGULATOR AZLB"/>
    <property type="match status" value="1"/>
</dbReference>
<evidence type="ECO:0000313" key="5">
    <source>
        <dbReference type="EMBL" id="SCX76042.1"/>
    </source>
</evidence>
<dbReference type="FunFam" id="1.10.10.10:FF:000186">
    <property type="entry name" value="AsnC family transcriptional regulator"/>
    <property type="match status" value="1"/>
</dbReference>
<evidence type="ECO:0000256" key="3">
    <source>
        <dbReference type="ARBA" id="ARBA00023163"/>
    </source>
</evidence>
<dbReference type="GO" id="GO:0043565">
    <property type="term" value="F:sequence-specific DNA binding"/>
    <property type="evidence" value="ECO:0007669"/>
    <property type="project" value="InterPro"/>
</dbReference>
<evidence type="ECO:0000256" key="1">
    <source>
        <dbReference type="ARBA" id="ARBA00023015"/>
    </source>
</evidence>
<dbReference type="STRING" id="419481.SAMN05216233_10188"/>
<dbReference type="InterPro" id="IPR019885">
    <property type="entry name" value="Tscrpt_reg_HTH_AsnC-type_CS"/>
</dbReference>
<gene>
    <name evidence="5" type="ORF">SAMN05216233_10188</name>
</gene>
<dbReference type="Pfam" id="PF13412">
    <property type="entry name" value="HTH_24"/>
    <property type="match status" value="1"/>
</dbReference>
<dbReference type="GO" id="GO:0006355">
    <property type="term" value="P:regulation of DNA-templated transcription"/>
    <property type="evidence" value="ECO:0007669"/>
    <property type="project" value="UniProtKB-ARBA"/>
</dbReference>
<dbReference type="SMART" id="SM00344">
    <property type="entry name" value="HTH_ASNC"/>
    <property type="match status" value="1"/>
</dbReference>
<dbReference type="PRINTS" id="PR00033">
    <property type="entry name" value="HTHASNC"/>
</dbReference>
<dbReference type="PANTHER" id="PTHR30154">
    <property type="entry name" value="LEUCINE-RESPONSIVE REGULATORY PROTEIN"/>
    <property type="match status" value="1"/>
</dbReference>
<dbReference type="GO" id="GO:0043200">
    <property type="term" value="P:response to amino acid"/>
    <property type="evidence" value="ECO:0007669"/>
    <property type="project" value="TreeGrafter"/>
</dbReference>
<dbReference type="OrthoDB" id="9813313at2"/>
<keyword evidence="1" id="KW-0805">Transcription regulation</keyword>
<dbReference type="SUPFAM" id="SSF54909">
    <property type="entry name" value="Dimeric alpha+beta barrel"/>
    <property type="match status" value="1"/>
</dbReference>
<dbReference type="PROSITE" id="PS00519">
    <property type="entry name" value="HTH_ASNC_1"/>
    <property type="match status" value="1"/>
</dbReference>
<evidence type="ECO:0000313" key="6">
    <source>
        <dbReference type="Proteomes" id="UP000198870"/>
    </source>
</evidence>
<feature type="domain" description="HTH asnC-type" evidence="4">
    <location>
        <begin position="1"/>
        <end position="64"/>
    </location>
</feature>
<proteinExistence type="predicted"/>